<dbReference type="Proteomes" id="UP000198668">
    <property type="component" value="Unassembled WGS sequence"/>
</dbReference>
<dbReference type="EMBL" id="FOQE01000011">
    <property type="protein sequence ID" value="SFH67274.1"/>
    <property type="molecule type" value="Genomic_DNA"/>
</dbReference>
<reference evidence="3 4" key="1">
    <citation type="submission" date="2016-10" db="EMBL/GenBank/DDBJ databases">
        <authorList>
            <person name="de Groot N.N."/>
        </authorList>
    </citation>
    <scope>NUCLEOTIDE SEQUENCE [LARGE SCALE GENOMIC DNA]</scope>
    <source>
        <strain evidence="3 4">DSM 27630</strain>
    </source>
</reference>
<dbReference type="PANTHER" id="PTHR33434">
    <property type="entry name" value="DEGV DOMAIN-CONTAINING PROTEIN DR_1986-RELATED"/>
    <property type="match status" value="1"/>
</dbReference>
<dbReference type="Gene3D" id="3.30.1180.10">
    <property type="match status" value="1"/>
</dbReference>
<comment type="function">
    <text evidence="1">May bind long-chain fatty acids, such as palmitate, and may play a role in lipid transport or fatty acid metabolism.</text>
</comment>
<name>A0A1I3BY89_9LACT</name>
<dbReference type="GO" id="GO:0008289">
    <property type="term" value="F:lipid binding"/>
    <property type="evidence" value="ECO:0007669"/>
    <property type="project" value="UniProtKB-KW"/>
</dbReference>
<dbReference type="OrthoDB" id="5429275at2"/>
<dbReference type="SUPFAM" id="SSF82549">
    <property type="entry name" value="DAK1/DegV-like"/>
    <property type="match status" value="1"/>
</dbReference>
<protein>
    <submittedName>
        <fullName evidence="3">EDD domain protein, DegV family</fullName>
    </submittedName>
</protein>
<dbReference type="Gene3D" id="3.40.50.10170">
    <property type="match status" value="1"/>
</dbReference>
<dbReference type="InterPro" id="IPR050270">
    <property type="entry name" value="DegV_domain_contain"/>
</dbReference>
<dbReference type="PANTHER" id="PTHR33434:SF3">
    <property type="entry name" value="DEGV DOMAIN-CONTAINING PROTEIN YITS"/>
    <property type="match status" value="1"/>
</dbReference>
<keyword evidence="4" id="KW-1185">Reference proteome</keyword>
<keyword evidence="2" id="KW-0446">Lipid-binding</keyword>
<evidence type="ECO:0000256" key="1">
    <source>
        <dbReference type="ARBA" id="ARBA00003238"/>
    </source>
</evidence>
<dbReference type="Pfam" id="PF02645">
    <property type="entry name" value="DegV"/>
    <property type="match status" value="1"/>
</dbReference>
<evidence type="ECO:0000313" key="3">
    <source>
        <dbReference type="EMBL" id="SFH67274.1"/>
    </source>
</evidence>
<evidence type="ECO:0000256" key="2">
    <source>
        <dbReference type="ARBA" id="ARBA00023121"/>
    </source>
</evidence>
<sequence length="295" mass="32610">MNKQKIAFLVDSGSDVPEEVIKKYNMHVIPLKIIFKDQEYIDKVDISAQGVYDRLDEEIPKTSLPDGETIKNMLLKIKEEGYDKVIAVTISSGLSGTNNMVRLMSEEVEDLDVFVLDTKNIGIGSGFLAIRAASYIEKGFNWEEIQEKLKKSVEKTKVFFHVPTLEYLHKGGRIGLVSSVVGNMLNLKPVISCNEDGIYHTVAKVRGNKKSIQKTIDLAVAFAGEAKKYDIALAYGGNEAEKSMKSIREAIQDRLPKIQHIYEGPISPALGVHTGPGLIGIGVSILDDEDEKKSV</sequence>
<gene>
    <name evidence="3" type="ORF">SAMN04489868_1112</name>
</gene>
<dbReference type="InterPro" id="IPR003797">
    <property type="entry name" value="DegV"/>
</dbReference>
<accession>A0A1I3BY89</accession>
<dbReference type="PROSITE" id="PS51482">
    <property type="entry name" value="DEGV"/>
    <property type="match status" value="1"/>
</dbReference>
<evidence type="ECO:0000313" key="4">
    <source>
        <dbReference type="Proteomes" id="UP000198668"/>
    </source>
</evidence>
<dbReference type="InterPro" id="IPR043168">
    <property type="entry name" value="DegV_C"/>
</dbReference>
<dbReference type="AlphaFoldDB" id="A0A1I3BY89"/>
<proteinExistence type="predicted"/>
<organism evidence="3 4">
    <name type="scientific">Pisciglobus halotolerans</name>
    <dbReference type="NCBI Taxonomy" id="745365"/>
    <lineage>
        <taxon>Bacteria</taxon>
        <taxon>Bacillati</taxon>
        <taxon>Bacillota</taxon>
        <taxon>Bacilli</taxon>
        <taxon>Lactobacillales</taxon>
        <taxon>Carnobacteriaceae</taxon>
    </lineage>
</organism>
<dbReference type="NCBIfam" id="TIGR00762">
    <property type="entry name" value="DegV"/>
    <property type="match status" value="1"/>
</dbReference>
<dbReference type="RefSeq" id="WP_047391646.1">
    <property type="nucleotide sequence ID" value="NZ_FOQE01000011.1"/>
</dbReference>